<feature type="transmembrane region" description="Helical" evidence="1">
    <location>
        <begin position="328"/>
        <end position="347"/>
    </location>
</feature>
<evidence type="ECO:0000313" key="3">
    <source>
        <dbReference type="EMBL" id="SUZ80458.1"/>
    </source>
</evidence>
<feature type="transmembrane region" description="Helical" evidence="1">
    <location>
        <begin position="374"/>
        <end position="393"/>
    </location>
</feature>
<name>A0A381QNP6_9ZZZZ</name>
<dbReference type="Pfam" id="PF07670">
    <property type="entry name" value="Gate"/>
    <property type="match status" value="1"/>
</dbReference>
<proteinExistence type="predicted"/>
<feature type="transmembrane region" description="Helical" evidence="1">
    <location>
        <begin position="220"/>
        <end position="239"/>
    </location>
</feature>
<evidence type="ECO:0000256" key="1">
    <source>
        <dbReference type="SAM" id="Phobius"/>
    </source>
</evidence>
<dbReference type="InterPro" id="IPR011642">
    <property type="entry name" value="Gate_dom"/>
</dbReference>
<feature type="transmembrane region" description="Helical" evidence="1">
    <location>
        <begin position="251"/>
        <end position="269"/>
    </location>
</feature>
<evidence type="ECO:0000259" key="2">
    <source>
        <dbReference type="Pfam" id="PF07670"/>
    </source>
</evidence>
<sequence length="459" mass="51046">MIMNRLKQFSKFFVPSLIGAVTFLFPIRYEGNITILMAALSDGLLKILGDKAPIIVLVIITISAVTSLWYSVKNHRLKSVPNNAKRLKPHEAKGFLDDIFIVNHGWLFIRVLGFVITVLIFFEIGPHQIYSELTGGVVLYSLATAIITIFFIASFLMPLLTDYGLMEFLGTILSKLFRFLFRLPGRSCIDALASWMAAAPVGVLITIQQFEKGNYSMRESAVIATNFSVVSVPFCVIVIQTAGLEHLFVEYYLTVVVTGLVAAIITPRIPPLSRIPDHYSEKGRQLFEDSNPQEGLWSNGFNAALQKSQEAPGLRQLLKNAIRNLFDIWFGLLPSLVAIGTIGLVLAEFTPLLRWLSLPLIPLLNLFQLPEANLAAPALLAGFADMFLPAVLVKNISSEITRFVVATVSITQLIYMTEIGVLILRSRIPLNILNLIQIFLIRMLISLPIVIVSARLFVF</sequence>
<feature type="domain" description="Nucleoside transporter/FeoB GTPase Gate" evidence="2">
    <location>
        <begin position="146"/>
        <end position="243"/>
    </location>
</feature>
<feature type="transmembrane region" description="Helical" evidence="1">
    <location>
        <begin position="12"/>
        <end position="31"/>
    </location>
</feature>
<feature type="transmembrane region" description="Helical" evidence="1">
    <location>
        <begin position="52"/>
        <end position="72"/>
    </location>
</feature>
<feature type="transmembrane region" description="Helical" evidence="1">
    <location>
        <begin position="105"/>
        <end position="125"/>
    </location>
</feature>
<feature type="transmembrane region" description="Helical" evidence="1">
    <location>
        <begin position="400"/>
        <end position="424"/>
    </location>
</feature>
<feature type="transmembrane region" description="Helical" evidence="1">
    <location>
        <begin position="436"/>
        <end position="458"/>
    </location>
</feature>
<keyword evidence="1" id="KW-0812">Transmembrane</keyword>
<accession>A0A381QNP6</accession>
<organism evidence="3">
    <name type="scientific">marine metagenome</name>
    <dbReference type="NCBI Taxonomy" id="408172"/>
    <lineage>
        <taxon>unclassified sequences</taxon>
        <taxon>metagenomes</taxon>
        <taxon>ecological metagenomes</taxon>
    </lineage>
</organism>
<keyword evidence="1" id="KW-1133">Transmembrane helix</keyword>
<feature type="transmembrane region" description="Helical" evidence="1">
    <location>
        <begin position="137"/>
        <end position="157"/>
    </location>
</feature>
<protein>
    <recommendedName>
        <fullName evidence="2">Nucleoside transporter/FeoB GTPase Gate domain-containing protein</fullName>
    </recommendedName>
</protein>
<gene>
    <name evidence="3" type="ORF">METZ01_LOCUS33312</name>
</gene>
<dbReference type="AlphaFoldDB" id="A0A381QNP6"/>
<keyword evidence="1" id="KW-0472">Membrane</keyword>
<reference evidence="3" key="1">
    <citation type="submission" date="2018-05" db="EMBL/GenBank/DDBJ databases">
        <authorList>
            <person name="Lanie J.A."/>
            <person name="Ng W.-L."/>
            <person name="Kazmierczak K.M."/>
            <person name="Andrzejewski T.M."/>
            <person name="Davidsen T.M."/>
            <person name="Wayne K.J."/>
            <person name="Tettelin H."/>
            <person name="Glass J.I."/>
            <person name="Rusch D."/>
            <person name="Podicherti R."/>
            <person name="Tsui H.-C.T."/>
            <person name="Winkler M.E."/>
        </authorList>
    </citation>
    <scope>NUCLEOTIDE SEQUENCE</scope>
</reference>
<dbReference type="EMBL" id="UINC01001427">
    <property type="protein sequence ID" value="SUZ80458.1"/>
    <property type="molecule type" value="Genomic_DNA"/>
</dbReference>